<evidence type="ECO:0000256" key="5">
    <source>
        <dbReference type="ARBA" id="ARBA00022842"/>
    </source>
</evidence>
<dbReference type="Proteomes" id="UP000053961">
    <property type="component" value="Unassembled WGS sequence"/>
</dbReference>
<comment type="caution">
    <text evidence="8">Lacks conserved residue(s) required for the propagation of feature annotation.</text>
</comment>
<evidence type="ECO:0000256" key="3">
    <source>
        <dbReference type="ARBA" id="ARBA00022723"/>
    </source>
</evidence>
<dbReference type="GO" id="GO:0061603">
    <property type="term" value="F:molybdenum cofactor guanylyltransferase activity"/>
    <property type="evidence" value="ECO:0007669"/>
    <property type="project" value="UniProtKB-EC"/>
</dbReference>
<name>A0A101IGN1_9EURY</name>
<evidence type="ECO:0000256" key="8">
    <source>
        <dbReference type="HAMAP-Rule" id="MF_00316"/>
    </source>
</evidence>
<dbReference type="CDD" id="cd02503">
    <property type="entry name" value="MobA"/>
    <property type="match status" value="1"/>
</dbReference>
<dbReference type="GO" id="GO:0005525">
    <property type="term" value="F:GTP binding"/>
    <property type="evidence" value="ECO:0007669"/>
    <property type="project" value="UniProtKB-UniRule"/>
</dbReference>
<keyword evidence="3 8" id="KW-0479">Metal-binding</keyword>
<feature type="binding site" evidence="8">
    <location>
        <position position="72"/>
    </location>
    <ligand>
        <name>GTP</name>
        <dbReference type="ChEBI" id="CHEBI:37565"/>
    </ligand>
</feature>
<accession>A0A101IGN1</accession>
<dbReference type="EMBL" id="LGHB01000041">
    <property type="protein sequence ID" value="KUK94892.1"/>
    <property type="molecule type" value="Genomic_DNA"/>
</dbReference>
<keyword evidence="2 8" id="KW-0808">Transferase</keyword>
<comment type="caution">
    <text evidence="12">The sequence shown here is derived from an EMBL/GenBank/DDBJ whole genome shotgun (WGS) entry which is preliminary data.</text>
</comment>
<dbReference type="Pfam" id="PF12804">
    <property type="entry name" value="NTP_transf_3"/>
    <property type="match status" value="1"/>
</dbReference>
<feature type="binding site" evidence="8">
    <location>
        <position position="101"/>
    </location>
    <ligand>
        <name>Mg(2+)</name>
        <dbReference type="ChEBI" id="CHEBI:18420"/>
    </ligand>
</feature>
<keyword evidence="7 8" id="KW-0501">Molybdenum cofactor biosynthesis</keyword>
<protein>
    <recommendedName>
        <fullName evidence="8">Probable molybdenum cofactor guanylyltransferase</fullName>
        <shortName evidence="8">MoCo guanylyltransferase</shortName>
        <ecNumber evidence="8">2.7.7.77</ecNumber>
    </recommendedName>
    <alternativeName>
        <fullName evidence="8">GTP:molybdopterin guanylyltransferase</fullName>
    </alternativeName>
    <alternativeName>
        <fullName evidence="8">Mo-MPT guanylyltransferase</fullName>
    </alternativeName>
    <alternativeName>
        <fullName evidence="8">Molybdopterin guanylyltransferase</fullName>
    </alternativeName>
    <alternativeName>
        <fullName evidence="8">Molybdopterin-guanine dinucleotide synthase</fullName>
        <shortName evidence="8">MGD synthase</shortName>
    </alternativeName>
</protein>
<feature type="binding site" evidence="8">
    <location>
        <begin position="10"/>
        <end position="12"/>
    </location>
    <ligand>
        <name>GTP</name>
        <dbReference type="ChEBI" id="CHEBI:37565"/>
    </ligand>
</feature>
<evidence type="ECO:0000313" key="11">
    <source>
        <dbReference type="EMBL" id="KUK44078.1"/>
    </source>
</evidence>
<gene>
    <name evidence="8" type="primary">mobA</name>
    <name evidence="11" type="ORF">XD72_1531</name>
    <name evidence="12" type="ORF">XE07_1997</name>
</gene>
<comment type="subcellular location">
    <subcellularLocation>
        <location evidence="8">Cytoplasm</location>
    </subcellularLocation>
</comment>
<keyword evidence="1 8" id="KW-0963">Cytoplasm</keyword>
<dbReference type="GO" id="GO:0046872">
    <property type="term" value="F:metal ion binding"/>
    <property type="evidence" value="ECO:0007669"/>
    <property type="project" value="UniProtKB-KW"/>
</dbReference>
<feature type="region of interest" description="Disordered" evidence="9">
    <location>
        <begin position="203"/>
        <end position="230"/>
    </location>
</feature>
<comment type="function">
    <text evidence="8">Transfers a GMP moiety from GTP to Mo-molybdopterin (Mo-MPT) cofactor (Moco or molybdenum cofactor) to form Mo-molybdopterin guanine dinucleotide (Mo-MGD) cofactor.</text>
</comment>
<reference evidence="12" key="1">
    <citation type="journal article" date="2015" name="MBio">
        <title>Genome-resolved metagenomic analysis reveals roles for candidate phyla and other microbial community members in biogeochemical transformations in oil reservoirs.</title>
        <authorList>
            <person name="Hu P."/>
            <person name="Tom L."/>
            <person name="Singh A."/>
            <person name="Thomas B.C."/>
            <person name="Baker B.J."/>
            <person name="Piceno Y.M."/>
            <person name="Andersen G.L."/>
            <person name="Banfield J.F."/>
        </authorList>
    </citation>
    <scope>NUCLEOTIDE SEQUENCE [LARGE SCALE GENOMIC DNA]</scope>
    <source>
        <strain evidence="12">56_747</strain>
    </source>
</reference>
<proteinExistence type="inferred from homology"/>
<evidence type="ECO:0000259" key="10">
    <source>
        <dbReference type="Pfam" id="PF12804"/>
    </source>
</evidence>
<comment type="cofactor">
    <cofactor evidence="8">
        <name>Mg(2+)</name>
        <dbReference type="ChEBI" id="CHEBI:18420"/>
    </cofactor>
</comment>
<dbReference type="HAMAP" id="MF_00316">
    <property type="entry name" value="MobA"/>
    <property type="match status" value="1"/>
</dbReference>
<dbReference type="PANTHER" id="PTHR19136">
    <property type="entry name" value="MOLYBDENUM COFACTOR GUANYLYLTRANSFERASE"/>
    <property type="match status" value="1"/>
</dbReference>
<dbReference type="InterPro" id="IPR013482">
    <property type="entry name" value="Molybde_CF_guanTrfase"/>
</dbReference>
<dbReference type="Proteomes" id="UP000057043">
    <property type="component" value="Unassembled WGS sequence"/>
</dbReference>
<evidence type="ECO:0000256" key="4">
    <source>
        <dbReference type="ARBA" id="ARBA00022741"/>
    </source>
</evidence>
<dbReference type="GO" id="GO:0005737">
    <property type="term" value="C:cytoplasm"/>
    <property type="evidence" value="ECO:0007669"/>
    <property type="project" value="UniProtKB-SubCell"/>
</dbReference>
<dbReference type="SUPFAM" id="SSF53448">
    <property type="entry name" value="Nucleotide-diphospho-sugar transferases"/>
    <property type="match status" value="1"/>
</dbReference>
<evidence type="ECO:0000313" key="14">
    <source>
        <dbReference type="Proteomes" id="UP000057043"/>
    </source>
</evidence>
<dbReference type="EMBL" id="LGFT01000035">
    <property type="protein sequence ID" value="KUK44078.1"/>
    <property type="molecule type" value="Genomic_DNA"/>
</dbReference>
<evidence type="ECO:0000256" key="7">
    <source>
        <dbReference type="ARBA" id="ARBA00023150"/>
    </source>
</evidence>
<feature type="domain" description="MobA-like NTP transferase" evidence="10">
    <location>
        <begin position="7"/>
        <end position="153"/>
    </location>
</feature>
<evidence type="ECO:0000256" key="2">
    <source>
        <dbReference type="ARBA" id="ARBA00022679"/>
    </source>
</evidence>
<feature type="binding site" evidence="8">
    <location>
        <position position="101"/>
    </location>
    <ligand>
        <name>GTP</name>
        <dbReference type="ChEBI" id="CHEBI:37565"/>
    </ligand>
</feature>
<dbReference type="PANTHER" id="PTHR19136:SF81">
    <property type="entry name" value="MOLYBDENUM COFACTOR GUANYLYLTRANSFERASE"/>
    <property type="match status" value="1"/>
</dbReference>
<keyword evidence="5 8" id="KW-0460">Magnesium</keyword>
<keyword evidence="4 8" id="KW-0547">Nucleotide-binding</keyword>
<evidence type="ECO:0000256" key="1">
    <source>
        <dbReference type="ARBA" id="ARBA00022490"/>
    </source>
</evidence>
<dbReference type="AlphaFoldDB" id="A0A101IGN1"/>
<comment type="catalytic activity">
    <reaction evidence="8">
        <text>Mo-molybdopterin + GTP + H(+) = Mo-molybdopterin guanine dinucleotide + diphosphate</text>
        <dbReference type="Rhea" id="RHEA:34243"/>
        <dbReference type="ChEBI" id="CHEBI:15378"/>
        <dbReference type="ChEBI" id="CHEBI:33019"/>
        <dbReference type="ChEBI" id="CHEBI:37565"/>
        <dbReference type="ChEBI" id="CHEBI:71302"/>
        <dbReference type="ChEBI" id="CHEBI:71310"/>
        <dbReference type="EC" id="2.7.7.77"/>
    </reaction>
</comment>
<reference evidence="13 14" key="2">
    <citation type="journal article" date="2015" name="MBio">
        <title>Genome-Resolved Metagenomic Analysis Reveals Roles for Candidate Phyla and Other Microbial Community Members in Biogeochemical Transformations in Oil Reservoirs.</title>
        <authorList>
            <person name="Hu P."/>
            <person name="Tom L."/>
            <person name="Singh A."/>
            <person name="Thomas B.C."/>
            <person name="Baker B.J."/>
            <person name="Piceno Y.M."/>
            <person name="Andersen G.L."/>
            <person name="Banfield J.F."/>
        </authorList>
    </citation>
    <scope>NUCLEOTIDE SEQUENCE [LARGE SCALE GENOMIC DNA]</scope>
    <source>
        <strain evidence="11">57_489</strain>
    </source>
</reference>
<comment type="domain">
    <text evidence="8">The N-terminal domain determines nucleotide recognition and specific binding, while the C-terminal domain determines the specific binding to the target protein.</text>
</comment>
<evidence type="ECO:0000313" key="13">
    <source>
        <dbReference type="Proteomes" id="UP000053961"/>
    </source>
</evidence>
<organism evidence="12 13">
    <name type="scientific">Methanothrix harundinacea</name>
    <dbReference type="NCBI Taxonomy" id="301375"/>
    <lineage>
        <taxon>Archaea</taxon>
        <taxon>Methanobacteriati</taxon>
        <taxon>Methanobacteriota</taxon>
        <taxon>Stenosarchaea group</taxon>
        <taxon>Methanomicrobia</taxon>
        <taxon>Methanotrichales</taxon>
        <taxon>Methanotrichaceae</taxon>
        <taxon>Methanothrix</taxon>
    </lineage>
</organism>
<evidence type="ECO:0000313" key="12">
    <source>
        <dbReference type="EMBL" id="KUK94892.1"/>
    </source>
</evidence>
<keyword evidence="6 8" id="KW-0342">GTP-binding</keyword>
<dbReference type="Gene3D" id="3.90.550.10">
    <property type="entry name" value="Spore Coat Polysaccharide Biosynthesis Protein SpsA, Chain A"/>
    <property type="match status" value="1"/>
</dbReference>
<feature type="binding site" evidence="8">
    <location>
        <position position="22"/>
    </location>
    <ligand>
        <name>GTP</name>
        <dbReference type="ChEBI" id="CHEBI:37565"/>
    </ligand>
</feature>
<sequence length="230" mass="24766">MGAIRSCVILAGGTGRRIGSEKAFLEFFGSTMIERTEEIVSEVVDDVVVVARDEEQLERLRSTVSGARLSCDSVQGFGPVAGLAAGMAAARGEQALAVGCDLPFINPEVLDILFDLAEGYEAAVPVRDDGLIEPLHAIYRTDAMARACEEALAMDIRKIRAPLGRLQARFVSVELLRPVDPDLLSLFNLNTEEDLSEAGRIAGRLKSSGGGRGRRCRPPGRRSISRPESL</sequence>
<dbReference type="EC" id="2.7.7.77" evidence="8"/>
<evidence type="ECO:0000256" key="9">
    <source>
        <dbReference type="SAM" id="MobiDB-lite"/>
    </source>
</evidence>
<feature type="compositionally biased region" description="Basic residues" evidence="9">
    <location>
        <begin position="212"/>
        <end position="224"/>
    </location>
</feature>
<comment type="similarity">
    <text evidence="8">Belongs to the MobA family.</text>
</comment>
<evidence type="ECO:0000256" key="6">
    <source>
        <dbReference type="ARBA" id="ARBA00023134"/>
    </source>
</evidence>
<dbReference type="GO" id="GO:0006777">
    <property type="term" value="P:Mo-molybdopterin cofactor biosynthetic process"/>
    <property type="evidence" value="ECO:0007669"/>
    <property type="project" value="UniProtKB-KW"/>
</dbReference>
<dbReference type="PATRIC" id="fig|301375.6.peg.1967"/>
<dbReference type="InterPro" id="IPR025877">
    <property type="entry name" value="MobA-like_NTP_Trfase"/>
</dbReference>
<dbReference type="InterPro" id="IPR029044">
    <property type="entry name" value="Nucleotide-diphossugar_trans"/>
</dbReference>